<keyword evidence="1" id="KW-0472">Membrane</keyword>
<gene>
    <name evidence="2" type="ORF">C8D82_11477</name>
</gene>
<evidence type="ECO:0000313" key="3">
    <source>
        <dbReference type="Proteomes" id="UP000245959"/>
    </source>
</evidence>
<sequence length="130" mass="14683">MCWLLAGGLEILMFVLPGRCYSTQTARIVGWAEFLLSVAGVILAGWGTLLAFDVNQFMFCPECSFRGQGVRERRKAGWWLKIVGQFFPLAGLYELMEKGPLRCPQCGCPVMFSKRIGSYIRYKEKKNGKS</sequence>
<dbReference type="AlphaFoldDB" id="A0A2U1AYH0"/>
<name>A0A2U1AYH0_9BACT</name>
<keyword evidence="3" id="KW-1185">Reference proteome</keyword>
<protein>
    <submittedName>
        <fullName evidence="2">Uncharacterized protein</fullName>
    </submittedName>
</protein>
<comment type="caution">
    <text evidence="2">The sequence shown here is derived from an EMBL/GenBank/DDBJ whole genome shotgun (WGS) entry which is preliminary data.</text>
</comment>
<keyword evidence="1" id="KW-1133">Transmembrane helix</keyword>
<evidence type="ECO:0000313" key="2">
    <source>
        <dbReference type="EMBL" id="PVY41463.1"/>
    </source>
</evidence>
<reference evidence="2 3" key="1">
    <citation type="submission" date="2018-04" db="EMBL/GenBank/DDBJ databases">
        <title>Genomic Encyclopedia of Type Strains, Phase IV (KMG-IV): sequencing the most valuable type-strain genomes for metagenomic binning, comparative biology and taxonomic classification.</title>
        <authorList>
            <person name="Goeker M."/>
        </authorList>
    </citation>
    <scope>NUCLEOTIDE SEQUENCE [LARGE SCALE GENOMIC DNA]</scope>
    <source>
        <strain evidence="2 3">DSM 14823</strain>
    </source>
</reference>
<evidence type="ECO:0000256" key="1">
    <source>
        <dbReference type="SAM" id="Phobius"/>
    </source>
</evidence>
<accession>A0A2U1AYH0</accession>
<dbReference type="Proteomes" id="UP000245959">
    <property type="component" value="Unassembled WGS sequence"/>
</dbReference>
<keyword evidence="1" id="KW-0812">Transmembrane</keyword>
<dbReference type="EMBL" id="QEKH01000014">
    <property type="protein sequence ID" value="PVY41463.1"/>
    <property type="molecule type" value="Genomic_DNA"/>
</dbReference>
<feature type="transmembrane region" description="Helical" evidence="1">
    <location>
        <begin position="32"/>
        <end position="55"/>
    </location>
</feature>
<proteinExistence type="predicted"/>
<organism evidence="2 3">
    <name type="scientific">Victivallis vadensis</name>
    <dbReference type="NCBI Taxonomy" id="172901"/>
    <lineage>
        <taxon>Bacteria</taxon>
        <taxon>Pseudomonadati</taxon>
        <taxon>Lentisphaerota</taxon>
        <taxon>Lentisphaeria</taxon>
        <taxon>Victivallales</taxon>
        <taxon>Victivallaceae</taxon>
        <taxon>Victivallis</taxon>
    </lineage>
</organism>